<dbReference type="InterPro" id="IPR003599">
    <property type="entry name" value="Ig_sub"/>
</dbReference>
<dbReference type="SUPFAM" id="SSF48726">
    <property type="entry name" value="Immunoglobulin"/>
    <property type="match status" value="3"/>
</dbReference>
<dbReference type="InterPro" id="IPR007110">
    <property type="entry name" value="Ig-like_dom"/>
</dbReference>
<keyword evidence="5 11" id="KW-1133">Transmembrane helix</keyword>
<dbReference type="SMART" id="SM00409">
    <property type="entry name" value="IG"/>
    <property type="match status" value="2"/>
</dbReference>
<name>A0A6P3VDK2_OCTDE</name>
<feature type="signal peptide" evidence="12">
    <location>
        <begin position="1"/>
        <end position="19"/>
    </location>
</feature>
<accession>A0A6P3VDK2</accession>
<dbReference type="InterPro" id="IPR036179">
    <property type="entry name" value="Ig-like_dom_sf"/>
</dbReference>
<keyword evidence="7" id="KW-1015">Disulfide bond</keyword>
<keyword evidence="4 12" id="KW-0732">Signal</keyword>
<gene>
    <name evidence="15" type="primary">Hhla2</name>
</gene>
<feature type="domain" description="Ig-like" evidence="13">
    <location>
        <begin position="253"/>
        <end position="329"/>
    </location>
</feature>
<dbReference type="FunFam" id="2.60.40.10:FF:001051">
    <property type="entry name" value="HERV-H LTR-associating 2"/>
    <property type="match status" value="1"/>
</dbReference>
<dbReference type="GO" id="GO:0007166">
    <property type="term" value="P:cell surface receptor signaling pathway"/>
    <property type="evidence" value="ECO:0007669"/>
    <property type="project" value="TreeGrafter"/>
</dbReference>
<evidence type="ECO:0000256" key="4">
    <source>
        <dbReference type="ARBA" id="ARBA00022729"/>
    </source>
</evidence>
<keyword evidence="8" id="KW-0675">Receptor</keyword>
<dbReference type="SMART" id="SM00408">
    <property type="entry name" value="IGc2"/>
    <property type="match status" value="1"/>
</dbReference>
<feature type="chain" id="PRO_5027901961" evidence="12">
    <location>
        <begin position="20"/>
        <end position="378"/>
    </location>
</feature>
<dbReference type="InterPro" id="IPR003597">
    <property type="entry name" value="Ig_C1-set"/>
</dbReference>
<dbReference type="InterPro" id="IPR003598">
    <property type="entry name" value="Ig_sub2"/>
</dbReference>
<comment type="subcellular location">
    <subcellularLocation>
        <location evidence="1">Cell membrane</location>
        <topology evidence="1">Single-pass type I membrane protein</topology>
    </subcellularLocation>
</comment>
<dbReference type="GO" id="GO:0042130">
    <property type="term" value="P:negative regulation of T cell proliferation"/>
    <property type="evidence" value="ECO:0007669"/>
    <property type="project" value="TreeGrafter"/>
</dbReference>
<dbReference type="InterPro" id="IPR013106">
    <property type="entry name" value="Ig_V-set"/>
</dbReference>
<dbReference type="Proteomes" id="UP000515203">
    <property type="component" value="Unplaced"/>
</dbReference>
<dbReference type="PANTHER" id="PTHR25466">
    <property type="entry name" value="T-LYMPHOCYTE ACTIVATION ANTIGEN"/>
    <property type="match status" value="1"/>
</dbReference>
<dbReference type="GeneID" id="105743921"/>
<dbReference type="InterPro" id="IPR051713">
    <property type="entry name" value="T-cell_Activation_Regulation"/>
</dbReference>
<evidence type="ECO:0000259" key="13">
    <source>
        <dbReference type="PROSITE" id="PS50835"/>
    </source>
</evidence>
<dbReference type="Gene3D" id="2.60.40.10">
    <property type="entry name" value="Immunoglobulins"/>
    <property type="match status" value="3"/>
</dbReference>
<dbReference type="GO" id="GO:0031295">
    <property type="term" value="P:T cell costimulation"/>
    <property type="evidence" value="ECO:0007669"/>
    <property type="project" value="TreeGrafter"/>
</dbReference>
<evidence type="ECO:0000256" key="8">
    <source>
        <dbReference type="ARBA" id="ARBA00023170"/>
    </source>
</evidence>
<protein>
    <submittedName>
        <fullName evidence="15">HERV-H LTR-associating protein 2</fullName>
    </submittedName>
</protein>
<evidence type="ECO:0000313" key="14">
    <source>
        <dbReference type="Proteomes" id="UP000515203"/>
    </source>
</evidence>
<evidence type="ECO:0000256" key="10">
    <source>
        <dbReference type="ARBA" id="ARBA00023319"/>
    </source>
</evidence>
<feature type="domain" description="Ig-like" evidence="13">
    <location>
        <begin position="45"/>
        <end position="132"/>
    </location>
</feature>
<keyword evidence="14" id="KW-1185">Reference proteome</keyword>
<evidence type="ECO:0000256" key="6">
    <source>
        <dbReference type="ARBA" id="ARBA00023136"/>
    </source>
</evidence>
<dbReference type="PROSITE" id="PS50835">
    <property type="entry name" value="IG_LIKE"/>
    <property type="match status" value="3"/>
</dbReference>
<dbReference type="FunFam" id="2.60.40.10:FF:001310">
    <property type="entry name" value="HERV-H LTR-associating 2"/>
    <property type="match status" value="1"/>
</dbReference>
<keyword evidence="10" id="KW-0393">Immunoglobulin domain</keyword>
<reference evidence="15" key="1">
    <citation type="submission" date="2025-08" db="UniProtKB">
        <authorList>
            <consortium name="RefSeq"/>
        </authorList>
    </citation>
    <scope>IDENTIFICATION</scope>
</reference>
<feature type="transmembrane region" description="Helical" evidence="11">
    <location>
        <begin position="344"/>
        <end position="365"/>
    </location>
</feature>
<keyword evidence="2" id="KW-1003">Cell membrane</keyword>
<evidence type="ECO:0000313" key="15">
    <source>
        <dbReference type="RefSeq" id="XP_012372987.2"/>
    </source>
</evidence>
<evidence type="ECO:0000256" key="12">
    <source>
        <dbReference type="SAM" id="SignalP"/>
    </source>
</evidence>
<keyword evidence="6 11" id="KW-0472">Membrane</keyword>
<feature type="domain" description="Ig-like" evidence="13">
    <location>
        <begin position="158"/>
        <end position="223"/>
    </location>
</feature>
<dbReference type="OrthoDB" id="9983389at2759"/>
<dbReference type="PANTHER" id="PTHR25466:SF14">
    <property type="entry name" value="BUTYROPHILIN SUBFAMILY 2 MEMBER A2-LIKE-RELATED"/>
    <property type="match status" value="1"/>
</dbReference>
<dbReference type="FunFam" id="2.60.40.10:FF:000142">
    <property type="entry name" value="V-set domain-containing T-cell activation inhibitor 1"/>
    <property type="match status" value="1"/>
</dbReference>
<evidence type="ECO:0000256" key="7">
    <source>
        <dbReference type="ARBA" id="ARBA00023157"/>
    </source>
</evidence>
<dbReference type="AlphaFoldDB" id="A0A6P3VDK2"/>
<dbReference type="GO" id="GO:0006955">
    <property type="term" value="P:immune response"/>
    <property type="evidence" value="ECO:0007669"/>
    <property type="project" value="TreeGrafter"/>
</dbReference>
<proteinExistence type="predicted"/>
<dbReference type="GO" id="GO:0042102">
    <property type="term" value="P:positive regulation of T cell proliferation"/>
    <property type="evidence" value="ECO:0007669"/>
    <property type="project" value="TreeGrafter"/>
</dbReference>
<evidence type="ECO:0000256" key="5">
    <source>
        <dbReference type="ARBA" id="ARBA00022989"/>
    </source>
</evidence>
<sequence length="378" mass="42903">MKEQAVLSFLLILIQSVCAFKDTPFSVFFNHHRSANDKIVIGRYGEDIILPCSFQNEPDVVIHWKNQDNSNVHSYYRGSDHLENQDPKFANRTFLFHSKIQNGNASLYFRRLSLLDEGIYICYVGTAVGQVTKKVVLKVGAFLTPAMKHEKRNTSSFLVCSVLSVYPRPRVTWKVDTASVSGSKTEETGYLGPFYISSALNITGSNSSYECAIENPLLKKTWTGRWTQEGDLCKRQSEYASLSCQGIRNFSVPSEDFIVTWSIRKNGIASVLGCYLSASQIPVINEPRFSWNKELINQNDFSMTLTDLSVSDTGEYLCNISSREYTLLTVHTLHIEPSEGNASWIIPVLVALGVWAVFLTLIVNFRYKWRRYLSENVY</sequence>
<dbReference type="Pfam" id="PF07654">
    <property type="entry name" value="C1-set"/>
    <property type="match status" value="1"/>
</dbReference>
<dbReference type="Pfam" id="PF07686">
    <property type="entry name" value="V-set"/>
    <property type="match status" value="2"/>
</dbReference>
<evidence type="ECO:0000256" key="3">
    <source>
        <dbReference type="ARBA" id="ARBA00022692"/>
    </source>
</evidence>
<organism evidence="14 15">
    <name type="scientific">Octodon degus</name>
    <name type="common">Degu</name>
    <name type="synonym">Sciurus degus</name>
    <dbReference type="NCBI Taxonomy" id="10160"/>
    <lineage>
        <taxon>Eukaryota</taxon>
        <taxon>Metazoa</taxon>
        <taxon>Chordata</taxon>
        <taxon>Craniata</taxon>
        <taxon>Vertebrata</taxon>
        <taxon>Euteleostomi</taxon>
        <taxon>Mammalia</taxon>
        <taxon>Eutheria</taxon>
        <taxon>Euarchontoglires</taxon>
        <taxon>Glires</taxon>
        <taxon>Rodentia</taxon>
        <taxon>Hystricomorpha</taxon>
        <taxon>Octodontidae</taxon>
        <taxon>Octodon</taxon>
    </lineage>
</organism>
<dbReference type="InParanoid" id="A0A6P3VDK2"/>
<keyword evidence="9" id="KW-0325">Glycoprotein</keyword>
<dbReference type="RefSeq" id="XP_012372987.2">
    <property type="nucleotide sequence ID" value="XM_012517533.2"/>
</dbReference>
<evidence type="ECO:0000256" key="9">
    <source>
        <dbReference type="ARBA" id="ARBA00023180"/>
    </source>
</evidence>
<evidence type="ECO:0000256" key="1">
    <source>
        <dbReference type="ARBA" id="ARBA00004251"/>
    </source>
</evidence>
<dbReference type="SMART" id="SM00406">
    <property type="entry name" value="IGv"/>
    <property type="match status" value="2"/>
</dbReference>
<dbReference type="InterPro" id="IPR013783">
    <property type="entry name" value="Ig-like_fold"/>
</dbReference>
<dbReference type="CTD" id="11148"/>
<dbReference type="GO" id="GO:0009897">
    <property type="term" value="C:external side of plasma membrane"/>
    <property type="evidence" value="ECO:0007669"/>
    <property type="project" value="TreeGrafter"/>
</dbReference>
<evidence type="ECO:0000256" key="11">
    <source>
        <dbReference type="SAM" id="Phobius"/>
    </source>
</evidence>
<dbReference type="GO" id="GO:0071222">
    <property type="term" value="P:cellular response to lipopolysaccharide"/>
    <property type="evidence" value="ECO:0007669"/>
    <property type="project" value="TreeGrafter"/>
</dbReference>
<evidence type="ECO:0000256" key="2">
    <source>
        <dbReference type="ARBA" id="ARBA00022475"/>
    </source>
</evidence>
<keyword evidence="3 11" id="KW-0812">Transmembrane</keyword>